<protein>
    <recommendedName>
        <fullName evidence="7">Rhodopsin domain-containing protein</fullName>
    </recommendedName>
</protein>
<dbReference type="PANTHER" id="PTHR33048">
    <property type="entry name" value="PTH11-LIKE INTEGRAL MEMBRANE PROTEIN (AFU_ORTHOLOGUE AFUA_5G11245)"/>
    <property type="match status" value="1"/>
</dbReference>
<evidence type="ECO:0000256" key="6">
    <source>
        <dbReference type="SAM" id="Phobius"/>
    </source>
</evidence>
<feature type="transmembrane region" description="Helical" evidence="6">
    <location>
        <begin position="206"/>
        <end position="224"/>
    </location>
</feature>
<dbReference type="AlphaFoldDB" id="A0AAW0QH38"/>
<feature type="transmembrane region" description="Helical" evidence="6">
    <location>
        <begin position="142"/>
        <end position="159"/>
    </location>
</feature>
<dbReference type="GO" id="GO:0016020">
    <property type="term" value="C:membrane"/>
    <property type="evidence" value="ECO:0007669"/>
    <property type="project" value="UniProtKB-SubCell"/>
</dbReference>
<dbReference type="PANTHER" id="PTHR33048:SF92">
    <property type="entry name" value="INTEGRAL MEMBRANE PROTEIN"/>
    <property type="match status" value="1"/>
</dbReference>
<feature type="transmembrane region" description="Helical" evidence="6">
    <location>
        <begin position="42"/>
        <end position="65"/>
    </location>
</feature>
<evidence type="ECO:0000313" key="8">
    <source>
        <dbReference type="EMBL" id="KAK8096579.1"/>
    </source>
</evidence>
<keyword evidence="3 6" id="KW-1133">Transmembrane helix</keyword>
<feature type="transmembrane region" description="Helical" evidence="6">
    <location>
        <begin position="12"/>
        <end position="30"/>
    </location>
</feature>
<evidence type="ECO:0000313" key="9">
    <source>
        <dbReference type="Proteomes" id="UP001392437"/>
    </source>
</evidence>
<feature type="domain" description="Rhodopsin" evidence="7">
    <location>
        <begin position="27"/>
        <end position="286"/>
    </location>
</feature>
<evidence type="ECO:0000259" key="7">
    <source>
        <dbReference type="Pfam" id="PF20684"/>
    </source>
</evidence>
<dbReference type="Proteomes" id="UP001392437">
    <property type="component" value="Unassembled WGS sequence"/>
</dbReference>
<dbReference type="EMBL" id="JAQQWP010000010">
    <property type="protein sequence ID" value="KAK8096579.1"/>
    <property type="molecule type" value="Genomic_DNA"/>
</dbReference>
<proteinExistence type="inferred from homology"/>
<comment type="subcellular location">
    <subcellularLocation>
        <location evidence="1">Membrane</location>
        <topology evidence="1">Multi-pass membrane protein</topology>
    </subcellularLocation>
</comment>
<comment type="caution">
    <text evidence="8">The sequence shown here is derived from an EMBL/GenBank/DDBJ whole genome shotgun (WGS) entry which is preliminary data.</text>
</comment>
<keyword evidence="9" id="KW-1185">Reference proteome</keyword>
<feature type="transmembrane region" description="Helical" evidence="6">
    <location>
        <begin position="261"/>
        <end position="281"/>
    </location>
</feature>
<feature type="transmembrane region" description="Helical" evidence="6">
    <location>
        <begin position="231"/>
        <end position="249"/>
    </location>
</feature>
<keyword evidence="4 6" id="KW-0472">Membrane</keyword>
<comment type="similarity">
    <text evidence="5">Belongs to the SAT4 family.</text>
</comment>
<dbReference type="InterPro" id="IPR049326">
    <property type="entry name" value="Rhodopsin_dom_fungi"/>
</dbReference>
<evidence type="ECO:0000256" key="2">
    <source>
        <dbReference type="ARBA" id="ARBA00022692"/>
    </source>
</evidence>
<sequence>MAYFIDGKDVMISEWILLIVALVFVALRVYTRLLRLRQKLDWSDYLLLASAGIALGLIICDTLTYQMGVLDNYETSEKLSKGSRDQSKHPFVMSKMELINDEQISFSSNYFYDFGMGFPKLSMLAFYWAFFRSSISSGMRRTLYGISAFVCVCYLAILWDDTFFCGKDVSVQWSQEEGACSVFYAPEPFILNFTLNLACYLAEPELTDILVYAIPVILLVQGILKSSTGLVVTFVFGTLTILTTVVRFASLKIGTGQENLVYPLSMLEMTLAITVVSLPGLKPLIGRRARSDSSVDEETIQVNHESKDHQLH</sequence>
<evidence type="ECO:0000256" key="4">
    <source>
        <dbReference type="ARBA" id="ARBA00023136"/>
    </source>
</evidence>
<keyword evidence="2 6" id="KW-0812">Transmembrane</keyword>
<dbReference type="InterPro" id="IPR052337">
    <property type="entry name" value="SAT4-like"/>
</dbReference>
<reference evidence="8 9" key="1">
    <citation type="submission" date="2023-01" db="EMBL/GenBank/DDBJ databases">
        <title>Analysis of 21 Apiospora genomes using comparative genomics revels a genus with tremendous synthesis potential of carbohydrate active enzymes and secondary metabolites.</title>
        <authorList>
            <person name="Sorensen T."/>
        </authorList>
    </citation>
    <scope>NUCLEOTIDE SEQUENCE [LARGE SCALE GENOMIC DNA]</scope>
    <source>
        <strain evidence="8 9">CBS 117206</strain>
    </source>
</reference>
<evidence type="ECO:0000256" key="3">
    <source>
        <dbReference type="ARBA" id="ARBA00022989"/>
    </source>
</evidence>
<accession>A0AAW0QH38</accession>
<gene>
    <name evidence="8" type="ORF">PG999_012523</name>
</gene>
<feature type="transmembrane region" description="Helical" evidence="6">
    <location>
        <begin position="110"/>
        <end position="130"/>
    </location>
</feature>
<evidence type="ECO:0000256" key="5">
    <source>
        <dbReference type="ARBA" id="ARBA00038359"/>
    </source>
</evidence>
<organism evidence="8 9">
    <name type="scientific">Apiospora kogelbergensis</name>
    <dbReference type="NCBI Taxonomy" id="1337665"/>
    <lineage>
        <taxon>Eukaryota</taxon>
        <taxon>Fungi</taxon>
        <taxon>Dikarya</taxon>
        <taxon>Ascomycota</taxon>
        <taxon>Pezizomycotina</taxon>
        <taxon>Sordariomycetes</taxon>
        <taxon>Xylariomycetidae</taxon>
        <taxon>Amphisphaeriales</taxon>
        <taxon>Apiosporaceae</taxon>
        <taxon>Apiospora</taxon>
    </lineage>
</organism>
<evidence type="ECO:0000256" key="1">
    <source>
        <dbReference type="ARBA" id="ARBA00004141"/>
    </source>
</evidence>
<dbReference type="Pfam" id="PF20684">
    <property type="entry name" value="Fung_rhodopsin"/>
    <property type="match status" value="1"/>
</dbReference>
<name>A0AAW0QH38_9PEZI</name>